<gene>
    <name evidence="2" type="ORF">AVEN_206224_1</name>
</gene>
<protein>
    <submittedName>
        <fullName evidence="2">Uncharacterized protein</fullName>
    </submittedName>
</protein>
<keyword evidence="1" id="KW-1133">Transmembrane helix</keyword>
<proteinExistence type="predicted"/>
<dbReference type="AlphaFoldDB" id="A0A4Y2G907"/>
<sequence>MFLFVLPLAQYKLIENVLEWIYSFLKQHLSCHCVFSGGYRRAVRLLPKASSTHLIKFKLGKHAGQFIGVITFLFSSSTITGGLPLSSIKRKFCPMALRNRLHGVGLLASNCFHRDCMSIKNYTLNSAVQHDATSHGNYKVAGTFSGCNWSETWPPTRDPRHPPCIILRNDPICEEGSASVDPSILYALYTIINIRYFSGQRANRTFLRRRLVPVNLVKTFY</sequence>
<keyword evidence="3" id="KW-1185">Reference proteome</keyword>
<dbReference type="EMBL" id="BGPR01001269">
    <property type="protein sequence ID" value="GBM49727.1"/>
    <property type="molecule type" value="Genomic_DNA"/>
</dbReference>
<comment type="caution">
    <text evidence="2">The sequence shown here is derived from an EMBL/GenBank/DDBJ whole genome shotgun (WGS) entry which is preliminary data.</text>
</comment>
<accession>A0A4Y2G907</accession>
<organism evidence="2 3">
    <name type="scientific">Araneus ventricosus</name>
    <name type="common">Orbweaver spider</name>
    <name type="synonym">Epeira ventricosa</name>
    <dbReference type="NCBI Taxonomy" id="182803"/>
    <lineage>
        <taxon>Eukaryota</taxon>
        <taxon>Metazoa</taxon>
        <taxon>Ecdysozoa</taxon>
        <taxon>Arthropoda</taxon>
        <taxon>Chelicerata</taxon>
        <taxon>Arachnida</taxon>
        <taxon>Araneae</taxon>
        <taxon>Araneomorphae</taxon>
        <taxon>Entelegynae</taxon>
        <taxon>Araneoidea</taxon>
        <taxon>Araneidae</taxon>
        <taxon>Araneus</taxon>
    </lineage>
</organism>
<reference evidence="2 3" key="1">
    <citation type="journal article" date="2019" name="Sci. Rep.">
        <title>Orb-weaving spider Araneus ventricosus genome elucidates the spidroin gene catalogue.</title>
        <authorList>
            <person name="Kono N."/>
            <person name="Nakamura H."/>
            <person name="Ohtoshi R."/>
            <person name="Moran D.A.P."/>
            <person name="Shinohara A."/>
            <person name="Yoshida Y."/>
            <person name="Fujiwara M."/>
            <person name="Mori M."/>
            <person name="Tomita M."/>
            <person name="Arakawa K."/>
        </authorList>
    </citation>
    <scope>NUCLEOTIDE SEQUENCE [LARGE SCALE GENOMIC DNA]</scope>
</reference>
<keyword evidence="1" id="KW-0472">Membrane</keyword>
<evidence type="ECO:0000256" key="1">
    <source>
        <dbReference type="SAM" id="Phobius"/>
    </source>
</evidence>
<dbReference type="Proteomes" id="UP000499080">
    <property type="component" value="Unassembled WGS sequence"/>
</dbReference>
<evidence type="ECO:0000313" key="3">
    <source>
        <dbReference type="Proteomes" id="UP000499080"/>
    </source>
</evidence>
<feature type="transmembrane region" description="Helical" evidence="1">
    <location>
        <begin position="66"/>
        <end position="85"/>
    </location>
</feature>
<keyword evidence="1" id="KW-0812">Transmembrane</keyword>
<evidence type="ECO:0000313" key="2">
    <source>
        <dbReference type="EMBL" id="GBM49727.1"/>
    </source>
</evidence>
<name>A0A4Y2G907_ARAVE</name>